<dbReference type="InterPro" id="IPR036188">
    <property type="entry name" value="FAD/NAD-bd_sf"/>
</dbReference>
<dbReference type="Pfam" id="PF02852">
    <property type="entry name" value="Pyr_redox_dim"/>
    <property type="match status" value="1"/>
</dbReference>
<evidence type="ECO:0000256" key="8">
    <source>
        <dbReference type="PIRSR" id="PIRSR000350-2"/>
    </source>
</evidence>
<evidence type="ECO:0000256" key="4">
    <source>
        <dbReference type="ARBA" id="ARBA00023002"/>
    </source>
</evidence>
<comment type="cofactor">
    <cofactor evidence="9">
        <name>FAD</name>
        <dbReference type="ChEBI" id="CHEBI:57692"/>
    </cofactor>
    <text evidence="9">Binds 1 FAD per subunit.</text>
</comment>
<evidence type="ECO:0000256" key="6">
    <source>
        <dbReference type="ARBA" id="ARBA00023157"/>
    </source>
</evidence>
<feature type="binding site" evidence="9">
    <location>
        <begin position="317"/>
        <end position="320"/>
    </location>
    <ligand>
        <name>FAD</name>
        <dbReference type="ChEBI" id="CHEBI:57692"/>
    </ligand>
</feature>
<dbReference type="NCBIfam" id="NF005884">
    <property type="entry name" value="PRK07846.1"/>
    <property type="match status" value="1"/>
</dbReference>
<dbReference type="PIRSF" id="PIRSF000350">
    <property type="entry name" value="Mercury_reductase_MerA"/>
    <property type="match status" value="1"/>
</dbReference>
<keyword evidence="2 11" id="KW-0285">Flavoprotein</keyword>
<feature type="binding site" evidence="9">
    <location>
        <position position="50"/>
    </location>
    <ligand>
        <name>FAD</name>
        <dbReference type="ChEBI" id="CHEBI:57692"/>
    </ligand>
</feature>
<dbReference type="GO" id="GO:0004148">
    <property type="term" value="F:dihydrolipoyl dehydrogenase (NADH) activity"/>
    <property type="evidence" value="ECO:0007669"/>
    <property type="project" value="TreeGrafter"/>
</dbReference>
<keyword evidence="15" id="KW-1185">Reference proteome</keyword>
<evidence type="ECO:0000256" key="11">
    <source>
        <dbReference type="RuleBase" id="RU003691"/>
    </source>
</evidence>
<evidence type="ECO:0000256" key="2">
    <source>
        <dbReference type="ARBA" id="ARBA00022630"/>
    </source>
</evidence>
<evidence type="ECO:0000259" key="13">
    <source>
        <dbReference type="Pfam" id="PF07992"/>
    </source>
</evidence>
<evidence type="ECO:0000256" key="5">
    <source>
        <dbReference type="ARBA" id="ARBA00023027"/>
    </source>
</evidence>
<keyword evidence="9" id="KW-0547">Nucleotide-binding</keyword>
<evidence type="ECO:0000256" key="9">
    <source>
        <dbReference type="PIRSR" id="PIRSR000350-3"/>
    </source>
</evidence>
<dbReference type="RefSeq" id="WP_188358341.1">
    <property type="nucleotide sequence ID" value="NZ_BMDC01000001.1"/>
</dbReference>
<feature type="binding site" evidence="9">
    <location>
        <position position="266"/>
    </location>
    <ligand>
        <name>NAD(+)</name>
        <dbReference type="ChEBI" id="CHEBI:57540"/>
    </ligand>
</feature>
<comment type="caution">
    <text evidence="14">The sequence shown here is derived from an EMBL/GenBank/DDBJ whole genome shotgun (WGS) entry which is preliminary data.</text>
</comment>
<dbReference type="EMBL" id="BMDC01000001">
    <property type="protein sequence ID" value="GGH56374.1"/>
    <property type="molecule type" value="Genomic_DNA"/>
</dbReference>
<dbReference type="PANTHER" id="PTHR22912">
    <property type="entry name" value="DISULFIDE OXIDOREDUCTASE"/>
    <property type="match status" value="1"/>
</dbReference>
<dbReference type="Pfam" id="PF07992">
    <property type="entry name" value="Pyr_redox_2"/>
    <property type="match status" value="1"/>
</dbReference>
<dbReference type="SUPFAM" id="SSF51905">
    <property type="entry name" value="FAD/NAD(P)-binding domain"/>
    <property type="match status" value="1"/>
</dbReference>
<keyword evidence="7 11" id="KW-0676">Redox-active center</keyword>
<dbReference type="PRINTS" id="PR00411">
    <property type="entry name" value="PNDRDTASEI"/>
</dbReference>
<proteinExistence type="inferred from homology"/>
<comment type="similarity">
    <text evidence="1 11">Belongs to the class-I pyridine nucleotide-disulfide oxidoreductase family.</text>
</comment>
<reference evidence="14 15" key="1">
    <citation type="journal article" date="2014" name="Int. J. Syst. Evol. Microbiol.">
        <title>Complete genome sequence of Corynebacterium casei LMG S-19264T (=DSM 44701T), isolated from a smear-ripened cheese.</title>
        <authorList>
            <consortium name="US DOE Joint Genome Institute (JGI-PGF)"/>
            <person name="Walter F."/>
            <person name="Albersmeier A."/>
            <person name="Kalinowski J."/>
            <person name="Ruckert C."/>
        </authorList>
    </citation>
    <scope>NUCLEOTIDE SEQUENCE [LARGE SCALE GENOMIC DNA]</scope>
    <source>
        <strain evidence="14 15">CCM 8669</strain>
    </source>
</reference>
<evidence type="ECO:0000256" key="10">
    <source>
        <dbReference type="PIRSR" id="PIRSR000350-4"/>
    </source>
</evidence>
<gene>
    <name evidence="14" type="ORF">GCM10007359_00410</name>
</gene>
<evidence type="ECO:0000313" key="14">
    <source>
        <dbReference type="EMBL" id="GGH56374.1"/>
    </source>
</evidence>
<keyword evidence="6" id="KW-1015">Disulfide bond</keyword>
<evidence type="ECO:0000259" key="12">
    <source>
        <dbReference type="Pfam" id="PF02852"/>
    </source>
</evidence>
<dbReference type="PROSITE" id="PS00076">
    <property type="entry name" value="PYRIDINE_REDOX_1"/>
    <property type="match status" value="1"/>
</dbReference>
<keyword evidence="5 9" id="KW-0520">NAD</keyword>
<feature type="disulfide bond" description="Redox-active" evidence="10">
    <location>
        <begin position="41"/>
        <end position="46"/>
    </location>
</feature>
<accession>A0A917IKZ9</accession>
<sequence>MTVQEFDLIIIGSGSGNSLINEEWDDKKVAIIDGGTFGGTCLNFGCIPTKQYVYPATVAHHATHSGHLGLEAEVTKVDWPAMRDRIFSRIDAISSGGLDYRLGLDNVTVFQEYVKFVDTHTLETASGARLSAPQIVIAAGSRNVLPEVPGINSKNVETSDTVMRIDDLPQRVVVIGGGFIAAEFSHVFSALGAEVTQAVRTDVVLRGYDTEITDRFKREAAQQWNLRLNHVLKEIRDEQDGSSTVIFDHEGETVEVEADLVLVAAGRTPNSDTLAAEKFFDVRENKTIAVDRYHRVLAGGEVVEGVFALGDVSSDYMLKHVANAETRTVQYNLTHPDSLRSTDERFVPAAVFTSPQIATVGLSEDDARSAAEREGFEITVKVQNFGDVAYGWAMEDSAGLCKLIARKDTGDLLGAHLIGEESSILIQPLIQAMSFGLKVQDMARGQFWIHPALTEVVENALLGLEIDSAQ</sequence>
<dbReference type="Proteomes" id="UP000600171">
    <property type="component" value="Unassembled WGS sequence"/>
</dbReference>
<dbReference type="InterPro" id="IPR050151">
    <property type="entry name" value="Class-I_Pyr_Nuc-Dis_Oxidored"/>
</dbReference>
<dbReference type="Gene3D" id="3.50.50.60">
    <property type="entry name" value="FAD/NAD(P)-binding domain"/>
    <property type="match status" value="2"/>
</dbReference>
<dbReference type="InterPro" id="IPR004099">
    <property type="entry name" value="Pyr_nucl-diS_OxRdtase_dimer"/>
</dbReference>
<protein>
    <submittedName>
        <fullName evidence="14">Mycothione reductase</fullName>
    </submittedName>
</protein>
<keyword evidence="3 9" id="KW-0274">FAD</keyword>
<feature type="binding site" evidence="9">
    <location>
        <position position="311"/>
    </location>
    <ligand>
        <name>FAD</name>
        <dbReference type="ChEBI" id="CHEBI:57692"/>
    </ligand>
</feature>
<organism evidence="14 15">
    <name type="scientific">Rothia aerolata</name>
    <dbReference type="NCBI Taxonomy" id="1812262"/>
    <lineage>
        <taxon>Bacteria</taxon>
        <taxon>Bacillati</taxon>
        <taxon>Actinomycetota</taxon>
        <taxon>Actinomycetes</taxon>
        <taxon>Micrococcales</taxon>
        <taxon>Micrococcaceae</taxon>
        <taxon>Rothia</taxon>
    </lineage>
</organism>
<dbReference type="PRINTS" id="PR00368">
    <property type="entry name" value="FADPNR"/>
</dbReference>
<dbReference type="InterPro" id="IPR023753">
    <property type="entry name" value="FAD/NAD-binding_dom"/>
</dbReference>
<feature type="domain" description="Pyridine nucleotide-disulphide oxidoreductase dimerisation" evidence="12">
    <location>
        <begin position="347"/>
        <end position="460"/>
    </location>
</feature>
<dbReference type="InterPro" id="IPR012999">
    <property type="entry name" value="Pyr_OxRdtase_I_AS"/>
</dbReference>
<dbReference type="InterPro" id="IPR001100">
    <property type="entry name" value="Pyr_nuc-diS_OxRdtase"/>
</dbReference>
<feature type="binding site" evidence="9">
    <location>
        <begin position="176"/>
        <end position="183"/>
    </location>
    <ligand>
        <name>NAD(+)</name>
        <dbReference type="ChEBI" id="CHEBI:57540"/>
    </ligand>
</feature>
<dbReference type="InterPro" id="IPR016156">
    <property type="entry name" value="FAD/NAD-linked_Rdtase_dimer_sf"/>
</dbReference>
<evidence type="ECO:0000256" key="7">
    <source>
        <dbReference type="ARBA" id="ARBA00023284"/>
    </source>
</evidence>
<dbReference type="GO" id="GO:0050660">
    <property type="term" value="F:flavin adenine dinucleotide binding"/>
    <property type="evidence" value="ECO:0007669"/>
    <property type="project" value="TreeGrafter"/>
</dbReference>
<keyword evidence="4 11" id="KW-0560">Oxidoreductase</keyword>
<evidence type="ECO:0000313" key="15">
    <source>
        <dbReference type="Proteomes" id="UP000600171"/>
    </source>
</evidence>
<name>A0A917IKZ9_9MICC</name>
<dbReference type="SUPFAM" id="SSF55424">
    <property type="entry name" value="FAD/NAD-linked reductases, dimerisation (C-terminal) domain"/>
    <property type="match status" value="1"/>
</dbReference>
<feature type="active site" description="Proton acceptor" evidence="8">
    <location>
        <position position="450"/>
    </location>
</feature>
<evidence type="ECO:0000256" key="3">
    <source>
        <dbReference type="ARBA" id="ARBA00022827"/>
    </source>
</evidence>
<dbReference type="GO" id="GO:0006103">
    <property type="term" value="P:2-oxoglutarate metabolic process"/>
    <property type="evidence" value="ECO:0007669"/>
    <property type="project" value="TreeGrafter"/>
</dbReference>
<dbReference type="AlphaFoldDB" id="A0A917IKZ9"/>
<dbReference type="PANTHER" id="PTHR22912:SF217">
    <property type="entry name" value="DIHYDROLIPOYL DEHYDROGENASE"/>
    <property type="match status" value="1"/>
</dbReference>
<dbReference type="Gene3D" id="3.30.390.30">
    <property type="match status" value="1"/>
</dbReference>
<feature type="domain" description="FAD/NAD(P)-binding" evidence="13">
    <location>
        <begin position="6"/>
        <end position="324"/>
    </location>
</feature>
<evidence type="ECO:0000256" key="1">
    <source>
        <dbReference type="ARBA" id="ARBA00007532"/>
    </source>
</evidence>